<evidence type="ECO:0000256" key="2">
    <source>
        <dbReference type="SAM" id="SignalP"/>
    </source>
</evidence>
<proteinExistence type="inferred from homology"/>
<dbReference type="EMBL" id="JACRSZ010000005">
    <property type="protein sequence ID" value="MBC8572720.1"/>
    <property type="molecule type" value="Genomic_DNA"/>
</dbReference>
<protein>
    <submittedName>
        <fullName evidence="4">ABC transporter substrate-binding protein</fullName>
    </submittedName>
</protein>
<keyword evidence="5" id="KW-1185">Reference proteome</keyword>
<evidence type="ECO:0000256" key="1">
    <source>
        <dbReference type="ARBA" id="ARBA00008814"/>
    </source>
</evidence>
<dbReference type="InterPro" id="IPR002491">
    <property type="entry name" value="ABC_transptr_periplasmic_BD"/>
</dbReference>
<comment type="similarity">
    <text evidence="1">Belongs to the bacterial solute-binding protein 8 family.</text>
</comment>
<keyword evidence="2" id="KW-0732">Signal</keyword>
<evidence type="ECO:0000313" key="4">
    <source>
        <dbReference type="EMBL" id="MBC8572720.1"/>
    </source>
</evidence>
<organism evidence="4 5">
    <name type="scientific">Jingyaoa shaoxingensis</name>
    <dbReference type="NCBI Taxonomy" id="2763671"/>
    <lineage>
        <taxon>Bacteria</taxon>
        <taxon>Bacillati</taxon>
        <taxon>Bacillota</taxon>
        <taxon>Clostridia</taxon>
        <taxon>Lachnospirales</taxon>
        <taxon>Lachnospiraceae</taxon>
        <taxon>Jingyaoa</taxon>
    </lineage>
</organism>
<reference evidence="4 5" key="1">
    <citation type="submission" date="2020-08" db="EMBL/GenBank/DDBJ databases">
        <title>Genome public.</title>
        <authorList>
            <person name="Liu C."/>
            <person name="Sun Q."/>
        </authorList>
    </citation>
    <scope>NUCLEOTIDE SEQUENCE [LARGE SCALE GENOMIC DNA]</scope>
    <source>
        <strain evidence="4 5">NSJ-46</strain>
    </source>
</reference>
<evidence type="ECO:0000313" key="5">
    <source>
        <dbReference type="Proteomes" id="UP000657421"/>
    </source>
</evidence>
<dbReference type="PANTHER" id="PTHR30535:SF34">
    <property type="entry name" value="MOLYBDATE-BINDING PROTEIN MOLA"/>
    <property type="match status" value="1"/>
</dbReference>
<dbReference type="RefSeq" id="WP_249307749.1">
    <property type="nucleotide sequence ID" value="NZ_JACRSZ010000005.1"/>
</dbReference>
<dbReference type="Gene3D" id="3.40.50.1980">
    <property type="entry name" value="Nitrogenase molybdenum iron protein domain"/>
    <property type="match status" value="2"/>
</dbReference>
<dbReference type="PANTHER" id="PTHR30535">
    <property type="entry name" value="VITAMIN B12-BINDING PROTEIN"/>
    <property type="match status" value="1"/>
</dbReference>
<dbReference type="Pfam" id="PF01497">
    <property type="entry name" value="Peripla_BP_2"/>
    <property type="match status" value="1"/>
</dbReference>
<dbReference type="SUPFAM" id="SSF53807">
    <property type="entry name" value="Helical backbone' metal receptor"/>
    <property type="match status" value="1"/>
</dbReference>
<evidence type="ECO:0000259" key="3">
    <source>
        <dbReference type="PROSITE" id="PS50983"/>
    </source>
</evidence>
<name>A0ABR7N8I7_9FIRM</name>
<dbReference type="Proteomes" id="UP000657421">
    <property type="component" value="Unassembled WGS sequence"/>
</dbReference>
<feature type="domain" description="Fe/B12 periplasmic-binding" evidence="3">
    <location>
        <begin position="50"/>
        <end position="321"/>
    </location>
</feature>
<sequence length="361" mass="39122">MRNSKRITMVLAGITALGVMMSPAAAEEEATRVVTDVFGREVEIPEEVDNCVALGSAARLIVYAGGTEKIVGCTEMELRGDPGMPYAYANKDFFANCEAMASGGSGNADYAEAIVALDPDVIFYQDSDPVAMEDLAAKTGLPVIGVYGDAFNSHYLTDSISLIGEVLGTEEHAENVAKSITGWVEELDTLTKDIPDEEKPTVYPGAVSWSGGHGFTGTYVNYAPLEAIHAISLPDELDATSGVEVSMEQILEWDPDVIFLNPGNMELVNEDYAANPDAIDSLTAVQNGKVYAQVNFNYYWCNMELAIVDSYYAGSVLYPEAFSNINFEEKAEEIFNTMIGMDYLDVLDENHYGFGTITIGE</sequence>
<dbReference type="PROSITE" id="PS50983">
    <property type="entry name" value="FE_B12_PBP"/>
    <property type="match status" value="1"/>
</dbReference>
<dbReference type="InterPro" id="IPR050902">
    <property type="entry name" value="ABC_Transporter_SBP"/>
</dbReference>
<feature type="signal peptide" evidence="2">
    <location>
        <begin position="1"/>
        <end position="26"/>
    </location>
</feature>
<feature type="chain" id="PRO_5045478970" evidence="2">
    <location>
        <begin position="27"/>
        <end position="361"/>
    </location>
</feature>
<gene>
    <name evidence="4" type="ORF">H8716_06425</name>
</gene>
<comment type="caution">
    <text evidence="4">The sequence shown here is derived from an EMBL/GenBank/DDBJ whole genome shotgun (WGS) entry which is preliminary data.</text>
</comment>
<accession>A0ABR7N8I7</accession>